<keyword evidence="6" id="KW-1133">Transmembrane helix</keyword>
<dbReference type="InterPro" id="IPR013325">
    <property type="entry name" value="RNA_pol_sigma_r2"/>
</dbReference>
<evidence type="ECO:0000256" key="1">
    <source>
        <dbReference type="ARBA" id="ARBA00010641"/>
    </source>
</evidence>
<keyword evidence="6" id="KW-0812">Transmembrane</keyword>
<dbReference type="AlphaFoldDB" id="A0A0G1QZU3"/>
<dbReference type="STRING" id="1619050.UX20_C0005G0008"/>
<dbReference type="NCBIfam" id="TIGR02937">
    <property type="entry name" value="sigma70-ECF"/>
    <property type="match status" value="1"/>
</dbReference>
<accession>A0A0G1QZU3</accession>
<sequence>MRELKIDIFNLNYLLFIAILVYSCNILPIIPSTSMSVDLKEKWLLYQLKRTRDPELFGKLYDMYAPRLYRFVYFKVSSAHDAEDLTAEIFLKAWEYVNGQKKIESFSGFLYSIARRVIIDFYRHRAAGREDSIEEDMLERASDKGETAKMMSESQDARVMLEHLQQLKEEYREVLTLRYVDELEIREVAAILGKSQLNVRVITHRALAALKRIVENNGS</sequence>
<dbReference type="SUPFAM" id="SSF88659">
    <property type="entry name" value="Sigma3 and sigma4 domains of RNA polymerase sigma factors"/>
    <property type="match status" value="1"/>
</dbReference>
<dbReference type="SUPFAM" id="SSF88946">
    <property type="entry name" value="Sigma2 domain of RNA polymerase sigma factors"/>
    <property type="match status" value="1"/>
</dbReference>
<name>A0A0G1QZU3_9BACT</name>
<feature type="transmembrane region" description="Helical" evidence="6">
    <location>
        <begin position="12"/>
        <end position="30"/>
    </location>
</feature>
<dbReference type="GO" id="GO:0003677">
    <property type="term" value="F:DNA binding"/>
    <property type="evidence" value="ECO:0007669"/>
    <property type="project" value="UniProtKB-KW"/>
</dbReference>
<dbReference type="Gene3D" id="1.10.1740.10">
    <property type="match status" value="1"/>
</dbReference>
<feature type="domain" description="RNA polymerase sigma factor 70 region 4 type 2" evidence="8">
    <location>
        <begin position="163"/>
        <end position="210"/>
    </location>
</feature>
<dbReference type="PANTHER" id="PTHR43133:SF52">
    <property type="entry name" value="ECF RNA POLYMERASE SIGMA FACTOR SIGL"/>
    <property type="match status" value="1"/>
</dbReference>
<dbReference type="Gene3D" id="1.10.10.10">
    <property type="entry name" value="Winged helix-like DNA-binding domain superfamily/Winged helix DNA-binding domain"/>
    <property type="match status" value="1"/>
</dbReference>
<dbReference type="Pfam" id="PF08281">
    <property type="entry name" value="Sigma70_r4_2"/>
    <property type="match status" value="1"/>
</dbReference>
<dbReference type="InterPro" id="IPR013249">
    <property type="entry name" value="RNA_pol_sigma70_r4_t2"/>
</dbReference>
<dbReference type="InterPro" id="IPR036388">
    <property type="entry name" value="WH-like_DNA-bd_sf"/>
</dbReference>
<comment type="caution">
    <text evidence="9">The sequence shown here is derived from an EMBL/GenBank/DDBJ whole genome shotgun (WGS) entry which is preliminary data.</text>
</comment>
<dbReference type="InterPro" id="IPR014284">
    <property type="entry name" value="RNA_pol_sigma-70_dom"/>
</dbReference>
<dbReference type="Pfam" id="PF04542">
    <property type="entry name" value="Sigma70_r2"/>
    <property type="match status" value="1"/>
</dbReference>
<organism evidence="9 10">
    <name type="scientific">Candidatus Magasanikbacteria bacterium GW2011_GWC2_45_8</name>
    <dbReference type="NCBI Taxonomy" id="1619050"/>
    <lineage>
        <taxon>Bacteria</taxon>
        <taxon>Candidatus Magasanikiibacteriota</taxon>
    </lineage>
</organism>
<evidence type="ECO:0000256" key="3">
    <source>
        <dbReference type="ARBA" id="ARBA00023082"/>
    </source>
</evidence>
<dbReference type="PROSITE" id="PS51257">
    <property type="entry name" value="PROKAR_LIPOPROTEIN"/>
    <property type="match status" value="1"/>
</dbReference>
<proteinExistence type="inferred from homology"/>
<evidence type="ECO:0000259" key="8">
    <source>
        <dbReference type="Pfam" id="PF08281"/>
    </source>
</evidence>
<keyword evidence="5" id="KW-0804">Transcription</keyword>
<keyword evidence="6" id="KW-0472">Membrane</keyword>
<keyword evidence="2" id="KW-0805">Transcription regulation</keyword>
<gene>
    <name evidence="9" type="ORF">UX20_C0005G0008</name>
</gene>
<evidence type="ECO:0000259" key="7">
    <source>
        <dbReference type="Pfam" id="PF04542"/>
    </source>
</evidence>
<dbReference type="EMBL" id="LCLH01000005">
    <property type="protein sequence ID" value="KKU14160.1"/>
    <property type="molecule type" value="Genomic_DNA"/>
</dbReference>
<evidence type="ECO:0000313" key="10">
    <source>
        <dbReference type="Proteomes" id="UP000034911"/>
    </source>
</evidence>
<keyword evidence="4" id="KW-0238">DNA-binding</keyword>
<keyword evidence="3" id="KW-0731">Sigma factor</keyword>
<evidence type="ECO:0000313" key="9">
    <source>
        <dbReference type="EMBL" id="KKU14160.1"/>
    </source>
</evidence>
<evidence type="ECO:0000256" key="4">
    <source>
        <dbReference type="ARBA" id="ARBA00023125"/>
    </source>
</evidence>
<protein>
    <submittedName>
        <fullName evidence="9">RNA polymerase, sigma-24 subunit, ECF subfamily</fullName>
    </submittedName>
</protein>
<evidence type="ECO:0000256" key="5">
    <source>
        <dbReference type="ARBA" id="ARBA00023163"/>
    </source>
</evidence>
<dbReference type="InterPro" id="IPR007627">
    <property type="entry name" value="RNA_pol_sigma70_r2"/>
</dbReference>
<dbReference type="Proteomes" id="UP000034911">
    <property type="component" value="Unassembled WGS sequence"/>
</dbReference>
<evidence type="ECO:0000256" key="6">
    <source>
        <dbReference type="SAM" id="Phobius"/>
    </source>
</evidence>
<dbReference type="GO" id="GO:0006352">
    <property type="term" value="P:DNA-templated transcription initiation"/>
    <property type="evidence" value="ECO:0007669"/>
    <property type="project" value="InterPro"/>
</dbReference>
<feature type="domain" description="RNA polymerase sigma-70 region 2" evidence="7">
    <location>
        <begin position="60"/>
        <end position="126"/>
    </location>
</feature>
<dbReference type="GO" id="GO:0016987">
    <property type="term" value="F:sigma factor activity"/>
    <property type="evidence" value="ECO:0007669"/>
    <property type="project" value="UniProtKB-KW"/>
</dbReference>
<dbReference type="InterPro" id="IPR013324">
    <property type="entry name" value="RNA_pol_sigma_r3/r4-like"/>
</dbReference>
<dbReference type="InterPro" id="IPR039425">
    <property type="entry name" value="RNA_pol_sigma-70-like"/>
</dbReference>
<evidence type="ECO:0000256" key="2">
    <source>
        <dbReference type="ARBA" id="ARBA00023015"/>
    </source>
</evidence>
<dbReference type="CDD" id="cd06171">
    <property type="entry name" value="Sigma70_r4"/>
    <property type="match status" value="1"/>
</dbReference>
<comment type="similarity">
    <text evidence="1">Belongs to the sigma-70 factor family. ECF subfamily.</text>
</comment>
<dbReference type="PANTHER" id="PTHR43133">
    <property type="entry name" value="RNA POLYMERASE ECF-TYPE SIGMA FACTO"/>
    <property type="match status" value="1"/>
</dbReference>
<reference evidence="9 10" key="1">
    <citation type="journal article" date="2015" name="Nature">
        <title>rRNA introns, odd ribosomes, and small enigmatic genomes across a large radiation of phyla.</title>
        <authorList>
            <person name="Brown C.T."/>
            <person name="Hug L.A."/>
            <person name="Thomas B.C."/>
            <person name="Sharon I."/>
            <person name="Castelle C.J."/>
            <person name="Singh A."/>
            <person name="Wilkins M.J."/>
            <person name="Williams K.H."/>
            <person name="Banfield J.F."/>
        </authorList>
    </citation>
    <scope>NUCLEOTIDE SEQUENCE [LARGE SCALE GENOMIC DNA]</scope>
</reference>